<keyword evidence="1" id="KW-1133">Transmembrane helix</keyword>
<evidence type="ECO:0000313" key="3">
    <source>
        <dbReference type="EMBL" id="GCC38472.1"/>
    </source>
</evidence>
<sequence length="165" mass="18236">MNQRNWRLYLILSVAFLFSANSYSSQKNETTTSMIHATQSAPSEKDRFVPLSTAITHHGLCTNNSLTLPVSNQASSTVPQNTSTRRFLEAFHKGNGASNKTTDEHLWNSTSPSISPPATKNIAKTPLENNKVILMIVLPILGLALVGLVIAFLINHTHEKKQRKQ</sequence>
<keyword evidence="2" id="KW-0732">Signal</keyword>
<keyword evidence="4" id="KW-1185">Reference proteome</keyword>
<name>A0A401T785_CHIPU</name>
<dbReference type="AlphaFoldDB" id="A0A401T785"/>
<organism evidence="3 4">
    <name type="scientific">Chiloscyllium punctatum</name>
    <name type="common">Brownbanded bambooshark</name>
    <name type="synonym">Hemiscyllium punctatum</name>
    <dbReference type="NCBI Taxonomy" id="137246"/>
    <lineage>
        <taxon>Eukaryota</taxon>
        <taxon>Metazoa</taxon>
        <taxon>Chordata</taxon>
        <taxon>Craniata</taxon>
        <taxon>Vertebrata</taxon>
        <taxon>Chondrichthyes</taxon>
        <taxon>Elasmobranchii</taxon>
        <taxon>Galeomorphii</taxon>
        <taxon>Galeoidea</taxon>
        <taxon>Orectolobiformes</taxon>
        <taxon>Hemiscylliidae</taxon>
        <taxon>Chiloscyllium</taxon>
    </lineage>
</organism>
<dbReference type="EMBL" id="BEZZ01001190">
    <property type="protein sequence ID" value="GCC38472.1"/>
    <property type="molecule type" value="Genomic_DNA"/>
</dbReference>
<feature type="signal peptide" evidence="2">
    <location>
        <begin position="1"/>
        <end position="22"/>
    </location>
</feature>
<reference evidence="3 4" key="1">
    <citation type="journal article" date="2018" name="Nat. Ecol. Evol.">
        <title>Shark genomes provide insights into elasmobranch evolution and the origin of vertebrates.</title>
        <authorList>
            <person name="Hara Y"/>
            <person name="Yamaguchi K"/>
            <person name="Onimaru K"/>
            <person name="Kadota M"/>
            <person name="Koyanagi M"/>
            <person name="Keeley SD"/>
            <person name="Tatsumi K"/>
            <person name="Tanaka K"/>
            <person name="Motone F"/>
            <person name="Kageyama Y"/>
            <person name="Nozu R"/>
            <person name="Adachi N"/>
            <person name="Nishimura O"/>
            <person name="Nakagawa R"/>
            <person name="Tanegashima C"/>
            <person name="Kiyatake I"/>
            <person name="Matsumoto R"/>
            <person name="Murakumo K"/>
            <person name="Nishida K"/>
            <person name="Terakita A"/>
            <person name="Kuratani S"/>
            <person name="Sato K"/>
            <person name="Hyodo S Kuraku.S."/>
        </authorList>
    </citation>
    <scope>NUCLEOTIDE SEQUENCE [LARGE SCALE GENOMIC DNA]</scope>
</reference>
<evidence type="ECO:0000313" key="4">
    <source>
        <dbReference type="Proteomes" id="UP000287033"/>
    </source>
</evidence>
<gene>
    <name evidence="3" type="ORF">chiPu_0016986</name>
</gene>
<accession>A0A401T785</accession>
<dbReference type="Proteomes" id="UP000287033">
    <property type="component" value="Unassembled WGS sequence"/>
</dbReference>
<evidence type="ECO:0000256" key="2">
    <source>
        <dbReference type="SAM" id="SignalP"/>
    </source>
</evidence>
<keyword evidence="1" id="KW-0812">Transmembrane</keyword>
<protein>
    <submittedName>
        <fullName evidence="3">Uncharacterized protein</fullName>
    </submittedName>
</protein>
<dbReference type="OMA" id="AFLINHT"/>
<proteinExistence type="predicted"/>
<dbReference type="OrthoDB" id="9451445at2759"/>
<feature type="transmembrane region" description="Helical" evidence="1">
    <location>
        <begin position="132"/>
        <end position="154"/>
    </location>
</feature>
<comment type="caution">
    <text evidence="3">The sequence shown here is derived from an EMBL/GenBank/DDBJ whole genome shotgun (WGS) entry which is preliminary data.</text>
</comment>
<evidence type="ECO:0000256" key="1">
    <source>
        <dbReference type="SAM" id="Phobius"/>
    </source>
</evidence>
<keyword evidence="1" id="KW-0472">Membrane</keyword>
<feature type="chain" id="PRO_5019140304" evidence="2">
    <location>
        <begin position="23"/>
        <end position="165"/>
    </location>
</feature>